<organism evidence="7 8">
    <name type="scientific">Kuraishia capsulata CBS 1993</name>
    <dbReference type="NCBI Taxonomy" id="1382522"/>
    <lineage>
        <taxon>Eukaryota</taxon>
        <taxon>Fungi</taxon>
        <taxon>Dikarya</taxon>
        <taxon>Ascomycota</taxon>
        <taxon>Saccharomycotina</taxon>
        <taxon>Pichiomycetes</taxon>
        <taxon>Pichiales</taxon>
        <taxon>Pichiaceae</taxon>
        <taxon>Kuraishia</taxon>
    </lineage>
</organism>
<proteinExistence type="inferred from homology"/>
<reference evidence="7" key="2">
    <citation type="submission" date="2014-02" db="EMBL/GenBank/DDBJ databases">
        <title>Complete DNA sequence of /Kuraishia capsulata/ illustrates novel genomic features among budding yeasts (/Saccharomycotina/).</title>
        <authorList>
            <person name="Morales L."/>
            <person name="Noel B."/>
            <person name="Porcel B."/>
            <person name="Marcet-Houben M."/>
            <person name="Hullo M-F."/>
            <person name="Sacerdot C."/>
            <person name="Tekaia F."/>
            <person name="Leh-Louis V."/>
            <person name="Despons L."/>
            <person name="Khanna V."/>
            <person name="Aury J-M."/>
            <person name="Barbe V."/>
            <person name="Couloux A."/>
            <person name="Labadie K."/>
            <person name="Pelletier E."/>
            <person name="Souciet J-L."/>
            <person name="Boekhout T."/>
            <person name="Gabaldon T."/>
            <person name="Wincker P."/>
            <person name="Dujon B."/>
        </authorList>
    </citation>
    <scope>NUCLEOTIDE SEQUENCE</scope>
    <source>
        <strain evidence="7">CBS 1993</strain>
    </source>
</reference>
<dbReference type="GO" id="GO:0000979">
    <property type="term" value="F:RNA polymerase II core promoter sequence-specific DNA binding"/>
    <property type="evidence" value="ECO:0007669"/>
    <property type="project" value="EnsemblFungi"/>
</dbReference>
<reference evidence="7" key="1">
    <citation type="submission" date="2013-12" db="EMBL/GenBank/DDBJ databases">
        <authorList>
            <person name="Genoscope - CEA"/>
        </authorList>
    </citation>
    <scope>NUCLEOTIDE SEQUENCE</scope>
    <source>
        <strain evidence="7">CBS 1993</strain>
    </source>
</reference>
<feature type="region of interest" description="Disordered" evidence="6">
    <location>
        <begin position="157"/>
        <end position="204"/>
    </location>
</feature>
<protein>
    <recommendedName>
        <fullName evidence="5">Transcription initiation factor IIA large subunit</fullName>
    </recommendedName>
</protein>
<evidence type="ECO:0000256" key="6">
    <source>
        <dbReference type="SAM" id="MobiDB-lite"/>
    </source>
</evidence>
<dbReference type="Gene3D" id="2.30.18.10">
    <property type="entry name" value="Transcription factor IIA (TFIIA), beta-barrel domain"/>
    <property type="match status" value="1"/>
</dbReference>
<comment type="subcellular location">
    <subcellularLocation>
        <location evidence="1">Nucleus</location>
    </subcellularLocation>
</comment>
<accession>W6MFN9</accession>
<dbReference type="RefSeq" id="XP_022456200.1">
    <property type="nucleotide sequence ID" value="XM_022604653.1"/>
</dbReference>
<dbReference type="EMBL" id="HG793125">
    <property type="protein sequence ID" value="CDK24183.1"/>
    <property type="molecule type" value="Genomic_DNA"/>
</dbReference>
<keyword evidence="3" id="KW-0804">Transcription</keyword>
<evidence type="ECO:0000256" key="4">
    <source>
        <dbReference type="ARBA" id="ARBA00023242"/>
    </source>
</evidence>
<dbReference type="PANTHER" id="PTHR12694:SF8">
    <property type="entry name" value="TRANSCRIPTION INITIATION FACTOR IIA SUBUNIT 1"/>
    <property type="match status" value="1"/>
</dbReference>
<dbReference type="GO" id="GO:0017025">
    <property type="term" value="F:TBP-class protein binding"/>
    <property type="evidence" value="ECO:0007669"/>
    <property type="project" value="EnsemblFungi"/>
</dbReference>
<sequence>MSNAEAARLYESIIEDVIAESRQDFEDSGIDETTLQDLRKLWRDRLSLTKVAVFPWDPAPDSVPELDSISANQIAAPQQIHSQQLLVPQSDISLPMPKTEDQQHIMLPGGGIVNQADGGADITFELDEQDAMKLRKYEKKIQRKRLLKQRQEARALQGGLVTQADGGDDSDDSVFGGGDSDDINSDLDDPDDDELNSDDDNEDQEGNIMLCLYDRVQRVKNKWKCTLKDGVTNIDGKDYAFQKATGDSEW</sequence>
<dbReference type="GO" id="GO:0003712">
    <property type="term" value="F:transcription coregulator activity"/>
    <property type="evidence" value="ECO:0007669"/>
    <property type="project" value="EnsemblFungi"/>
</dbReference>
<dbReference type="InterPro" id="IPR004855">
    <property type="entry name" value="TFIIA_asu/bsu"/>
</dbReference>
<dbReference type="GO" id="GO:0060261">
    <property type="term" value="P:positive regulation of transcription initiation by RNA polymerase II"/>
    <property type="evidence" value="ECO:0007669"/>
    <property type="project" value="EnsemblFungi"/>
</dbReference>
<dbReference type="Gene3D" id="1.10.287.100">
    <property type="match status" value="1"/>
</dbReference>
<dbReference type="HOGENOM" id="CLU_030027_2_1_1"/>
<dbReference type="GO" id="GO:0005672">
    <property type="term" value="C:transcription factor TFIIA complex"/>
    <property type="evidence" value="ECO:0007669"/>
    <property type="project" value="EnsemblFungi"/>
</dbReference>
<dbReference type="Proteomes" id="UP000019384">
    <property type="component" value="Unassembled WGS sequence"/>
</dbReference>
<dbReference type="SUPFAM" id="SSF50784">
    <property type="entry name" value="Transcription factor IIA (TFIIA), beta-barrel domain"/>
    <property type="match status" value="1"/>
</dbReference>
<gene>
    <name evidence="7" type="ORF">KUCA_T00000143001</name>
</gene>
<dbReference type="SMART" id="SM01371">
    <property type="entry name" value="TFIIA"/>
    <property type="match status" value="1"/>
</dbReference>
<dbReference type="GeneID" id="34517588"/>
<evidence type="ECO:0000256" key="1">
    <source>
        <dbReference type="ARBA" id="ARBA00004123"/>
    </source>
</evidence>
<dbReference type="Pfam" id="PF03153">
    <property type="entry name" value="TFIIA"/>
    <property type="match status" value="2"/>
</dbReference>
<dbReference type="SUPFAM" id="SSF47396">
    <property type="entry name" value="Transcription factor IIA (TFIIA), alpha-helical domain"/>
    <property type="match status" value="1"/>
</dbReference>
<keyword evidence="4" id="KW-0539">Nucleus</keyword>
<dbReference type="FunFam" id="1.10.287.100:FF:000001">
    <property type="entry name" value="Transcription initiation factor IIA subunit"/>
    <property type="match status" value="1"/>
</dbReference>
<comment type="similarity">
    <text evidence="2">Belongs to the TFIIA subunit 1 family.</text>
</comment>
<dbReference type="PANTHER" id="PTHR12694">
    <property type="entry name" value="TRANSCRIPTION INITIATION FACTOR IIA SUBUNIT 1"/>
    <property type="match status" value="1"/>
</dbReference>
<dbReference type="CDD" id="cd07976">
    <property type="entry name" value="TFIIA_alpha_beta_like"/>
    <property type="match status" value="1"/>
</dbReference>
<dbReference type="GO" id="GO:0051123">
    <property type="term" value="P:RNA polymerase II preinitiation complex assembly"/>
    <property type="evidence" value="ECO:0007669"/>
    <property type="project" value="EnsemblFungi"/>
</dbReference>
<dbReference type="STRING" id="1382522.W6MFN9"/>
<dbReference type="OrthoDB" id="6275927at2759"/>
<keyword evidence="8" id="KW-1185">Reference proteome</keyword>
<dbReference type="InterPro" id="IPR009088">
    <property type="entry name" value="TFIIA_b-brl"/>
</dbReference>
<dbReference type="FunFam" id="2.30.18.10:FF:000006">
    <property type="entry name" value="Transcription factor TFIIA complex subunit Toa1"/>
    <property type="match status" value="1"/>
</dbReference>
<name>W6MFN9_9ASCO</name>
<evidence type="ECO:0000256" key="2">
    <source>
        <dbReference type="ARBA" id="ARBA00010059"/>
    </source>
</evidence>
<evidence type="ECO:0000313" key="7">
    <source>
        <dbReference type="EMBL" id="CDK24183.1"/>
    </source>
</evidence>
<evidence type="ECO:0000256" key="3">
    <source>
        <dbReference type="ARBA" id="ARBA00023163"/>
    </source>
</evidence>
<dbReference type="AlphaFoldDB" id="W6MFN9"/>
<feature type="compositionally biased region" description="Acidic residues" evidence="6">
    <location>
        <begin position="179"/>
        <end position="204"/>
    </location>
</feature>
<evidence type="ECO:0000313" key="8">
    <source>
        <dbReference type="Proteomes" id="UP000019384"/>
    </source>
</evidence>
<evidence type="ECO:0000256" key="5">
    <source>
        <dbReference type="ARBA" id="ARBA00074154"/>
    </source>
</evidence>